<keyword evidence="3" id="KW-0597">Phosphoprotein</keyword>
<keyword evidence="8" id="KW-1133">Transmembrane helix</keyword>
<dbReference type="SUPFAM" id="SSF55874">
    <property type="entry name" value="ATPase domain of HSP90 chaperone/DNA topoisomerase II/histidine kinase"/>
    <property type="match status" value="1"/>
</dbReference>
<keyword evidence="5" id="KW-0418">Kinase</keyword>
<dbReference type="InterPro" id="IPR050351">
    <property type="entry name" value="BphY/WalK/GraS-like"/>
</dbReference>
<evidence type="ECO:0000256" key="9">
    <source>
        <dbReference type="SAM" id="SignalP"/>
    </source>
</evidence>
<feature type="chain" id="PRO_5045890904" description="histidine kinase" evidence="9">
    <location>
        <begin position="23"/>
        <end position="632"/>
    </location>
</feature>
<evidence type="ECO:0000313" key="11">
    <source>
        <dbReference type="EMBL" id="MFD2599032.1"/>
    </source>
</evidence>
<dbReference type="SMART" id="SM00388">
    <property type="entry name" value="HisKA"/>
    <property type="match status" value="1"/>
</dbReference>
<dbReference type="EC" id="2.7.13.3" evidence="2"/>
<dbReference type="Gene3D" id="3.30.565.10">
    <property type="entry name" value="Histidine kinase-like ATPase, C-terminal domain"/>
    <property type="match status" value="1"/>
</dbReference>
<dbReference type="GO" id="GO:0005524">
    <property type="term" value="F:ATP binding"/>
    <property type="evidence" value="ECO:0007669"/>
    <property type="project" value="UniProtKB-KW"/>
</dbReference>
<dbReference type="PROSITE" id="PS50109">
    <property type="entry name" value="HIS_KIN"/>
    <property type="match status" value="1"/>
</dbReference>
<accession>A0ABW5NMI3</accession>
<evidence type="ECO:0000313" key="12">
    <source>
        <dbReference type="Proteomes" id="UP001597393"/>
    </source>
</evidence>
<evidence type="ECO:0000256" key="6">
    <source>
        <dbReference type="ARBA" id="ARBA00023012"/>
    </source>
</evidence>
<dbReference type="PROSITE" id="PS50005">
    <property type="entry name" value="TPR"/>
    <property type="match status" value="1"/>
</dbReference>
<dbReference type="Gene3D" id="1.10.287.130">
    <property type="match status" value="1"/>
</dbReference>
<dbReference type="InterPro" id="IPR019734">
    <property type="entry name" value="TPR_rpt"/>
</dbReference>
<keyword evidence="4" id="KW-0808">Transferase</keyword>
<keyword evidence="12" id="KW-1185">Reference proteome</keyword>
<name>A0ABW5NMI3_9SPHI</name>
<feature type="repeat" description="TPR" evidence="7">
    <location>
        <begin position="116"/>
        <end position="149"/>
    </location>
</feature>
<dbReference type="Pfam" id="PF02518">
    <property type="entry name" value="HATPase_c"/>
    <property type="match status" value="1"/>
</dbReference>
<proteinExistence type="predicted"/>
<gene>
    <name evidence="11" type="ORF">ACFSQ3_08710</name>
</gene>
<sequence>MKPFVYVTLILILCTSFLTSNAFQRDETEIKKDSVIRFSEKLKSLYQSSDFAGVLSLQEEFGYIKRHFGAGKGYFPDLEMIIAKSLYNLGDYEKSLTLVLRELTKYEDQKDLKGIADARNILGLIYLEQHQYEAALQEFSKSANQHKKLRNFRRLSANLLNMGLVHKRLHHPDSAQYYYLLSKQYASNSAYSSVVAMANNRLGELYASQMKLKEAVRSYNSVLNDTTFTDDWELSFAHSGIASCYAHLGHYEKARKHALTGYELANKLKTKWDIKRAAEVLSEVSVESGDFKDAFFYQSVAIKYRDSILSESKRISLDSMQMSFQRLANEKLKIENDSVLSKLRIGQLMLILACCIIGFVAAIWLTARKHNRTTMALNRELRINSQLMTQRNKLIEKQNDELKEVVTTKDFLIAVLTHDLRTPMTSILSVIKYIEETDLNIKEMKEWLGMLHNQTLSTSKLMDNLLLWSEIQRSGVKVKRECIQTSNMVSSIITMLQKSIHDKNLNFVHVPEPDVTAFVDPYHLQIILSNIISNAIKFTPKGGDILVNYEHREDKLLINIRDTGMGMNAEKLKQIQANNTSLYFTHGTDQERGFGMGMKLIYHFLKANGGELLIESKEGVGSLFSIVLTISE</sequence>
<feature type="domain" description="Histidine kinase" evidence="10">
    <location>
        <begin position="415"/>
        <end position="632"/>
    </location>
</feature>
<dbReference type="InterPro" id="IPR011990">
    <property type="entry name" value="TPR-like_helical_dom_sf"/>
</dbReference>
<evidence type="ECO:0000256" key="8">
    <source>
        <dbReference type="SAM" id="Phobius"/>
    </source>
</evidence>
<dbReference type="SUPFAM" id="SSF48452">
    <property type="entry name" value="TPR-like"/>
    <property type="match status" value="1"/>
</dbReference>
<dbReference type="SMART" id="SM00028">
    <property type="entry name" value="TPR"/>
    <property type="match status" value="3"/>
</dbReference>
<keyword evidence="11" id="KW-0067">ATP-binding</keyword>
<organism evidence="11 12">
    <name type="scientific">Sphingobacterium corticis</name>
    <dbReference type="NCBI Taxonomy" id="1812823"/>
    <lineage>
        <taxon>Bacteria</taxon>
        <taxon>Pseudomonadati</taxon>
        <taxon>Bacteroidota</taxon>
        <taxon>Sphingobacteriia</taxon>
        <taxon>Sphingobacteriales</taxon>
        <taxon>Sphingobacteriaceae</taxon>
        <taxon>Sphingobacterium</taxon>
    </lineage>
</organism>
<dbReference type="SUPFAM" id="SSF47384">
    <property type="entry name" value="Homodimeric domain of signal transducing histidine kinase"/>
    <property type="match status" value="1"/>
</dbReference>
<evidence type="ECO:0000256" key="1">
    <source>
        <dbReference type="ARBA" id="ARBA00000085"/>
    </source>
</evidence>
<dbReference type="SMART" id="SM00387">
    <property type="entry name" value="HATPase_c"/>
    <property type="match status" value="1"/>
</dbReference>
<comment type="caution">
    <text evidence="11">The sequence shown here is derived from an EMBL/GenBank/DDBJ whole genome shotgun (WGS) entry which is preliminary data.</text>
</comment>
<reference evidence="12" key="1">
    <citation type="journal article" date="2019" name="Int. J. Syst. Evol. Microbiol.">
        <title>The Global Catalogue of Microorganisms (GCM) 10K type strain sequencing project: providing services to taxonomists for standard genome sequencing and annotation.</title>
        <authorList>
            <consortium name="The Broad Institute Genomics Platform"/>
            <consortium name="The Broad Institute Genome Sequencing Center for Infectious Disease"/>
            <person name="Wu L."/>
            <person name="Ma J."/>
        </authorList>
    </citation>
    <scope>NUCLEOTIDE SEQUENCE [LARGE SCALE GENOMIC DNA]</scope>
    <source>
        <strain evidence="12">KCTC 42248</strain>
    </source>
</reference>
<protein>
    <recommendedName>
        <fullName evidence="2">histidine kinase</fullName>
        <ecNumber evidence="2">2.7.13.3</ecNumber>
    </recommendedName>
</protein>
<dbReference type="PANTHER" id="PTHR45453:SF1">
    <property type="entry name" value="PHOSPHATE REGULON SENSOR PROTEIN PHOR"/>
    <property type="match status" value="1"/>
</dbReference>
<dbReference type="InterPro" id="IPR036097">
    <property type="entry name" value="HisK_dim/P_sf"/>
</dbReference>
<feature type="transmembrane region" description="Helical" evidence="8">
    <location>
        <begin position="348"/>
        <end position="367"/>
    </location>
</feature>
<dbReference type="PANTHER" id="PTHR45453">
    <property type="entry name" value="PHOSPHATE REGULON SENSOR PROTEIN PHOR"/>
    <property type="match status" value="1"/>
</dbReference>
<keyword evidence="7" id="KW-0802">TPR repeat</keyword>
<keyword evidence="9" id="KW-0732">Signal</keyword>
<dbReference type="PRINTS" id="PR00344">
    <property type="entry name" value="BCTRLSENSOR"/>
</dbReference>
<dbReference type="InterPro" id="IPR003661">
    <property type="entry name" value="HisK_dim/P_dom"/>
</dbReference>
<dbReference type="Pfam" id="PF00512">
    <property type="entry name" value="HisKA"/>
    <property type="match status" value="1"/>
</dbReference>
<evidence type="ECO:0000256" key="7">
    <source>
        <dbReference type="PROSITE-ProRule" id="PRU00339"/>
    </source>
</evidence>
<feature type="signal peptide" evidence="9">
    <location>
        <begin position="1"/>
        <end position="22"/>
    </location>
</feature>
<keyword evidence="8" id="KW-0812">Transmembrane</keyword>
<dbReference type="InterPro" id="IPR036890">
    <property type="entry name" value="HATPase_C_sf"/>
</dbReference>
<dbReference type="InterPro" id="IPR005467">
    <property type="entry name" value="His_kinase_dom"/>
</dbReference>
<dbReference type="Proteomes" id="UP001597393">
    <property type="component" value="Unassembled WGS sequence"/>
</dbReference>
<evidence type="ECO:0000256" key="4">
    <source>
        <dbReference type="ARBA" id="ARBA00022679"/>
    </source>
</evidence>
<keyword evidence="11" id="KW-0547">Nucleotide-binding</keyword>
<keyword evidence="8" id="KW-0472">Membrane</keyword>
<keyword evidence="6" id="KW-0902">Two-component regulatory system</keyword>
<evidence type="ECO:0000256" key="5">
    <source>
        <dbReference type="ARBA" id="ARBA00022777"/>
    </source>
</evidence>
<dbReference type="Gene3D" id="1.25.40.10">
    <property type="entry name" value="Tetratricopeptide repeat domain"/>
    <property type="match status" value="2"/>
</dbReference>
<evidence type="ECO:0000259" key="10">
    <source>
        <dbReference type="PROSITE" id="PS50109"/>
    </source>
</evidence>
<comment type="catalytic activity">
    <reaction evidence="1">
        <text>ATP + protein L-histidine = ADP + protein N-phospho-L-histidine.</text>
        <dbReference type="EC" id="2.7.13.3"/>
    </reaction>
</comment>
<dbReference type="InterPro" id="IPR004358">
    <property type="entry name" value="Sig_transdc_His_kin-like_C"/>
</dbReference>
<evidence type="ECO:0000256" key="3">
    <source>
        <dbReference type="ARBA" id="ARBA00022553"/>
    </source>
</evidence>
<evidence type="ECO:0000256" key="2">
    <source>
        <dbReference type="ARBA" id="ARBA00012438"/>
    </source>
</evidence>
<dbReference type="EMBL" id="JBHUMA010000006">
    <property type="protein sequence ID" value="MFD2599032.1"/>
    <property type="molecule type" value="Genomic_DNA"/>
</dbReference>
<dbReference type="CDD" id="cd00082">
    <property type="entry name" value="HisKA"/>
    <property type="match status" value="1"/>
</dbReference>
<dbReference type="InterPro" id="IPR003594">
    <property type="entry name" value="HATPase_dom"/>
</dbReference>